<evidence type="ECO:0000313" key="2">
    <source>
        <dbReference type="Proteomes" id="UP000632377"/>
    </source>
</evidence>
<dbReference type="Proteomes" id="UP000632377">
    <property type="component" value="Unassembled WGS sequence"/>
</dbReference>
<proteinExistence type="predicted"/>
<gene>
    <name evidence="1" type="ORF">JK636_08870</name>
</gene>
<comment type="caution">
    <text evidence="1">The sequence shown here is derived from an EMBL/GenBank/DDBJ whole genome shotgun (WGS) entry which is preliminary data.</text>
</comment>
<dbReference type="RefSeq" id="WP_202748460.1">
    <property type="nucleotide sequence ID" value="NZ_JAESWC010000002.1"/>
</dbReference>
<keyword evidence="2" id="KW-1185">Reference proteome</keyword>
<reference evidence="1 2" key="1">
    <citation type="submission" date="2021-01" db="EMBL/GenBank/DDBJ databases">
        <title>Genome public.</title>
        <authorList>
            <person name="Liu C."/>
            <person name="Sun Q."/>
        </authorList>
    </citation>
    <scope>NUCLEOTIDE SEQUENCE [LARGE SCALE GENOMIC DNA]</scope>
    <source>
        <strain evidence="1 2">YIM B02515</strain>
    </source>
</reference>
<accession>A0ABS1TB52</accession>
<protein>
    <submittedName>
        <fullName evidence="1">Uncharacterized protein</fullName>
    </submittedName>
</protein>
<organism evidence="1 2">
    <name type="scientific">Clostridium rhizosphaerae</name>
    <dbReference type="NCBI Taxonomy" id="2803861"/>
    <lineage>
        <taxon>Bacteria</taxon>
        <taxon>Bacillati</taxon>
        <taxon>Bacillota</taxon>
        <taxon>Clostridia</taxon>
        <taxon>Eubacteriales</taxon>
        <taxon>Clostridiaceae</taxon>
        <taxon>Clostridium</taxon>
    </lineage>
</organism>
<dbReference type="EMBL" id="JAESWC010000002">
    <property type="protein sequence ID" value="MBL4935871.1"/>
    <property type="molecule type" value="Genomic_DNA"/>
</dbReference>
<sequence>MTEDFAHEGFKWAVFKTTPSNRSVDIPYKKDANFFSVIDGFLVLLHVEIVITKGINLEFENTDHNPLCTKLVLK</sequence>
<name>A0ABS1TB52_9CLOT</name>
<evidence type="ECO:0000313" key="1">
    <source>
        <dbReference type="EMBL" id="MBL4935871.1"/>
    </source>
</evidence>